<gene>
    <name evidence="2" type="ORF">N7460_006324</name>
</gene>
<organism evidence="2 3">
    <name type="scientific">Penicillium canescens</name>
    <dbReference type="NCBI Taxonomy" id="5083"/>
    <lineage>
        <taxon>Eukaryota</taxon>
        <taxon>Fungi</taxon>
        <taxon>Dikarya</taxon>
        <taxon>Ascomycota</taxon>
        <taxon>Pezizomycotina</taxon>
        <taxon>Eurotiomycetes</taxon>
        <taxon>Eurotiomycetidae</taxon>
        <taxon>Eurotiales</taxon>
        <taxon>Aspergillaceae</taxon>
        <taxon>Penicillium</taxon>
    </lineage>
</organism>
<keyword evidence="3" id="KW-1185">Reference proteome</keyword>
<reference evidence="2" key="2">
    <citation type="submission" date="2023-01" db="EMBL/GenBank/DDBJ databases">
        <authorList>
            <person name="Petersen C."/>
        </authorList>
    </citation>
    <scope>NUCLEOTIDE SEQUENCE</scope>
    <source>
        <strain evidence="2">IBT 15450</strain>
    </source>
</reference>
<accession>A0AAD6IHA2</accession>
<dbReference type="AlphaFoldDB" id="A0AAD6IHA2"/>
<proteinExistence type="predicted"/>
<name>A0AAD6IHA2_PENCN</name>
<evidence type="ECO:0000313" key="2">
    <source>
        <dbReference type="EMBL" id="KAJ6044969.1"/>
    </source>
</evidence>
<reference evidence="2" key="1">
    <citation type="journal article" date="2023" name="IMA Fungus">
        <title>Comparative genomic study of the Penicillium genus elucidates a diverse pangenome and 15 lateral gene transfer events.</title>
        <authorList>
            <person name="Petersen C."/>
            <person name="Sorensen T."/>
            <person name="Nielsen M.R."/>
            <person name="Sondergaard T.E."/>
            <person name="Sorensen J.L."/>
            <person name="Fitzpatrick D.A."/>
            <person name="Frisvad J.C."/>
            <person name="Nielsen K.L."/>
        </authorList>
    </citation>
    <scope>NUCLEOTIDE SEQUENCE</scope>
    <source>
        <strain evidence="2">IBT 15450</strain>
    </source>
</reference>
<dbReference type="EMBL" id="JAQJZL010000004">
    <property type="protein sequence ID" value="KAJ6044969.1"/>
    <property type="molecule type" value="Genomic_DNA"/>
</dbReference>
<feature type="region of interest" description="Disordered" evidence="1">
    <location>
        <begin position="128"/>
        <end position="151"/>
    </location>
</feature>
<feature type="compositionally biased region" description="Basic and acidic residues" evidence="1">
    <location>
        <begin position="135"/>
        <end position="145"/>
    </location>
</feature>
<evidence type="ECO:0000313" key="3">
    <source>
        <dbReference type="Proteomes" id="UP001219568"/>
    </source>
</evidence>
<evidence type="ECO:0000256" key="1">
    <source>
        <dbReference type="SAM" id="MobiDB-lite"/>
    </source>
</evidence>
<dbReference type="Proteomes" id="UP001219568">
    <property type="component" value="Unassembled WGS sequence"/>
</dbReference>
<sequence length="151" mass="17309">MFKPTEPMLMRLRLTTKQVNGGYYKGNRTGSMGVFDKKGQYRSQVEKHRNYIPAAKLELPGLPEGSSTKEPFLLTPFVTKHMRPTPSNYVQDLERNGKTVTVIRGFEGADYLNMWADTREAYFEKFPFPKKSKKSEKSEKSKKSTEGTSDQ</sequence>
<protein>
    <submittedName>
        <fullName evidence="2">Uncharacterized protein</fullName>
    </submittedName>
</protein>
<comment type="caution">
    <text evidence="2">The sequence shown here is derived from an EMBL/GenBank/DDBJ whole genome shotgun (WGS) entry which is preliminary data.</text>
</comment>